<evidence type="ECO:0000313" key="2">
    <source>
        <dbReference type="Proteomes" id="UP000828048"/>
    </source>
</evidence>
<gene>
    <name evidence="1" type="ORF">Vadar_013579</name>
</gene>
<accession>A0ACB7Z479</accession>
<dbReference type="Proteomes" id="UP000828048">
    <property type="component" value="Chromosome 4"/>
</dbReference>
<dbReference type="EMBL" id="CM037154">
    <property type="protein sequence ID" value="KAH7860451.1"/>
    <property type="molecule type" value="Genomic_DNA"/>
</dbReference>
<sequence length="350" mass="39830">MATTSQPSPDNSQLQPALITKQSQLATNESQPVQTTNLPEPPPIVSRKRSRHPAGSMAAGRGRGPSRPYKDWGTGKKLKVVLDKDTIQPIGDTAAILESQLGILAQNGNLAPLTYIDWRAPQLDLYKERIWQEVNDNTDVPEVYKHNCLMSVSKKWRDWKDYLKRYHYNTYKTNAERLDNCPDMVDSDQWSILVAFWGGQCAKERSDKNLSNRQFQKMGHTSGRKSHCRVRAELAKEKEVETNEVDRIEVFEKTDTNKDGNPVDKDSATAMARLKEGLSQVPESLRSPAFKEQVFTEVLGQDKNGRVRTYGNGPCPSQVFGTRFTRSRELHDREQLREEVRKEVVDEINS</sequence>
<name>A0ACB7Z479_9ERIC</name>
<organism evidence="1 2">
    <name type="scientific">Vaccinium darrowii</name>
    <dbReference type="NCBI Taxonomy" id="229202"/>
    <lineage>
        <taxon>Eukaryota</taxon>
        <taxon>Viridiplantae</taxon>
        <taxon>Streptophyta</taxon>
        <taxon>Embryophyta</taxon>
        <taxon>Tracheophyta</taxon>
        <taxon>Spermatophyta</taxon>
        <taxon>Magnoliopsida</taxon>
        <taxon>eudicotyledons</taxon>
        <taxon>Gunneridae</taxon>
        <taxon>Pentapetalae</taxon>
        <taxon>asterids</taxon>
        <taxon>Ericales</taxon>
        <taxon>Ericaceae</taxon>
        <taxon>Vaccinioideae</taxon>
        <taxon>Vaccinieae</taxon>
        <taxon>Vaccinium</taxon>
    </lineage>
</organism>
<reference evidence="1 2" key="1">
    <citation type="journal article" date="2021" name="Hortic Res">
        <title>High-quality reference genome and annotation aids understanding of berry development for evergreen blueberry (Vaccinium darrowii).</title>
        <authorList>
            <person name="Yu J."/>
            <person name="Hulse-Kemp A.M."/>
            <person name="Babiker E."/>
            <person name="Staton M."/>
        </authorList>
    </citation>
    <scope>NUCLEOTIDE SEQUENCE [LARGE SCALE GENOMIC DNA]</scope>
    <source>
        <strain evidence="2">cv. NJ 8807/NJ 8810</strain>
        <tissue evidence="1">Young leaf</tissue>
    </source>
</reference>
<keyword evidence="2" id="KW-1185">Reference proteome</keyword>
<comment type="caution">
    <text evidence="1">The sequence shown here is derived from an EMBL/GenBank/DDBJ whole genome shotgun (WGS) entry which is preliminary data.</text>
</comment>
<protein>
    <submittedName>
        <fullName evidence="1">Uncharacterized protein</fullName>
    </submittedName>
</protein>
<proteinExistence type="predicted"/>
<evidence type="ECO:0000313" key="1">
    <source>
        <dbReference type="EMBL" id="KAH7860451.1"/>
    </source>
</evidence>